<evidence type="ECO:0000313" key="2">
    <source>
        <dbReference type="EMBL" id="CED84038.1"/>
    </source>
</evidence>
<dbReference type="InterPro" id="IPR019734">
    <property type="entry name" value="TPR_rpt"/>
</dbReference>
<accession>A0A0F7SVN6</accession>
<reference evidence="2" key="1">
    <citation type="submission" date="2014-08" db="EMBL/GenBank/DDBJ databases">
        <authorList>
            <person name="Sharma Rahul"/>
            <person name="Thines Marco"/>
        </authorList>
    </citation>
    <scope>NUCLEOTIDE SEQUENCE</scope>
</reference>
<keyword evidence="2" id="KW-0413">Isomerase</keyword>
<dbReference type="SMART" id="SM00028">
    <property type="entry name" value="TPR"/>
    <property type="match status" value="2"/>
</dbReference>
<dbReference type="PROSITE" id="PS50005">
    <property type="entry name" value="TPR"/>
    <property type="match status" value="1"/>
</dbReference>
<dbReference type="GO" id="GO:0016020">
    <property type="term" value="C:membrane"/>
    <property type="evidence" value="ECO:0007669"/>
    <property type="project" value="TreeGrafter"/>
</dbReference>
<dbReference type="SUPFAM" id="SSF48452">
    <property type="entry name" value="TPR-like"/>
    <property type="match status" value="1"/>
</dbReference>
<dbReference type="GO" id="GO:0044183">
    <property type="term" value="F:protein folding chaperone"/>
    <property type="evidence" value="ECO:0007669"/>
    <property type="project" value="TreeGrafter"/>
</dbReference>
<dbReference type="PANTHER" id="PTHR46512">
    <property type="entry name" value="PEPTIDYLPROLYL ISOMERASE"/>
    <property type="match status" value="1"/>
</dbReference>
<dbReference type="PANTHER" id="PTHR46512:SF1">
    <property type="entry name" value="PEPTIDYLPROLYL ISOMERASE"/>
    <property type="match status" value="1"/>
</dbReference>
<sequence length="245" mass="27358">MLQEERRSNLSQDLEVRISLIPVDITCITLASLFPVLPIYTLPPVRQLNTLTHTCIRTIMTTKKEVLEKTQTGIEYKLQGNEAFQNKDFPIALKSYHLAVLNLNGLDRSVITQAQAQNGNSGVDEQEIKQLVHQANLELSVVYSNMAAVHLKRENWIRAIACADDALKKNPDNAKASFRKASALKSSGSIVKARNLLETLDKSDPSVNQLITQIQASEKAQDVKFNQSFKGMFDRKPASRSNPVE</sequence>
<dbReference type="Gene3D" id="1.25.40.10">
    <property type="entry name" value="Tetratricopeptide repeat domain"/>
    <property type="match status" value="1"/>
</dbReference>
<keyword evidence="1" id="KW-0802">TPR repeat</keyword>
<dbReference type="AlphaFoldDB" id="A0A0F7SVN6"/>
<dbReference type="GO" id="GO:0005829">
    <property type="term" value="C:cytosol"/>
    <property type="evidence" value="ECO:0007669"/>
    <property type="project" value="TreeGrafter"/>
</dbReference>
<dbReference type="GO" id="GO:0043066">
    <property type="term" value="P:negative regulation of apoptotic process"/>
    <property type="evidence" value="ECO:0007669"/>
    <property type="project" value="TreeGrafter"/>
</dbReference>
<dbReference type="EMBL" id="LN483157">
    <property type="protein sequence ID" value="CED84038.1"/>
    <property type="molecule type" value="Genomic_DNA"/>
</dbReference>
<dbReference type="Pfam" id="PF14559">
    <property type="entry name" value="TPR_19"/>
    <property type="match status" value="1"/>
</dbReference>
<name>A0A0F7SVN6_PHARH</name>
<protein>
    <submittedName>
        <fullName evidence="2">FKBP-type peptidyl-prolyl cis-trans isomerase</fullName>
    </submittedName>
</protein>
<dbReference type="InterPro" id="IPR050754">
    <property type="entry name" value="FKBP4/5/8-like"/>
</dbReference>
<feature type="repeat" description="TPR" evidence="1">
    <location>
        <begin position="140"/>
        <end position="173"/>
    </location>
</feature>
<dbReference type="GO" id="GO:0012505">
    <property type="term" value="C:endomembrane system"/>
    <property type="evidence" value="ECO:0007669"/>
    <property type="project" value="TreeGrafter"/>
</dbReference>
<evidence type="ECO:0000256" key="1">
    <source>
        <dbReference type="PROSITE-ProRule" id="PRU00339"/>
    </source>
</evidence>
<proteinExistence type="predicted"/>
<dbReference type="GO" id="GO:0016853">
    <property type="term" value="F:isomerase activity"/>
    <property type="evidence" value="ECO:0007669"/>
    <property type="project" value="UniProtKB-KW"/>
</dbReference>
<organism evidence="2">
    <name type="scientific">Phaffia rhodozyma</name>
    <name type="common">Yeast</name>
    <name type="synonym">Xanthophyllomyces dendrorhous</name>
    <dbReference type="NCBI Taxonomy" id="264483"/>
    <lineage>
        <taxon>Eukaryota</taxon>
        <taxon>Fungi</taxon>
        <taxon>Dikarya</taxon>
        <taxon>Basidiomycota</taxon>
        <taxon>Agaricomycotina</taxon>
        <taxon>Tremellomycetes</taxon>
        <taxon>Cystofilobasidiales</taxon>
        <taxon>Mrakiaceae</taxon>
        <taxon>Phaffia</taxon>
    </lineage>
</organism>
<dbReference type="GO" id="GO:0005740">
    <property type="term" value="C:mitochondrial envelope"/>
    <property type="evidence" value="ECO:0007669"/>
    <property type="project" value="TreeGrafter"/>
</dbReference>
<dbReference type="InterPro" id="IPR011990">
    <property type="entry name" value="TPR-like_helical_dom_sf"/>
</dbReference>